<dbReference type="InterPro" id="IPR036568">
    <property type="entry name" value="GGCT-like_sf"/>
</dbReference>
<dbReference type="Pfam" id="PF06094">
    <property type="entry name" value="GGACT"/>
    <property type="match status" value="1"/>
</dbReference>
<feature type="domain" description="Gamma-glutamylcyclotransferase AIG2-like" evidence="1">
    <location>
        <begin position="6"/>
        <end position="130"/>
    </location>
</feature>
<dbReference type="CDD" id="cd06661">
    <property type="entry name" value="GGCT_like"/>
    <property type="match status" value="1"/>
</dbReference>
<dbReference type="SUPFAM" id="SSF110857">
    <property type="entry name" value="Gamma-glutamyl cyclotransferase-like"/>
    <property type="match status" value="1"/>
</dbReference>
<dbReference type="EMBL" id="JBAWKB010000005">
    <property type="protein sequence ID" value="MFH6772872.1"/>
    <property type="molecule type" value="Genomic_DNA"/>
</dbReference>
<name>A0ABW7N4P1_9FLAO</name>
<dbReference type="Proteomes" id="UP001610100">
    <property type="component" value="Unassembled WGS sequence"/>
</dbReference>
<evidence type="ECO:0000313" key="2">
    <source>
        <dbReference type="EMBL" id="MFH6772872.1"/>
    </source>
</evidence>
<protein>
    <submittedName>
        <fullName evidence="2">Gamma-glutamylcyclotransferase family protein</fullName>
    </submittedName>
</protein>
<dbReference type="InterPro" id="IPR013024">
    <property type="entry name" value="GGCT-like"/>
</dbReference>
<dbReference type="Gene3D" id="3.10.490.10">
    <property type="entry name" value="Gamma-glutamyl cyclotransferase-like"/>
    <property type="match status" value="1"/>
</dbReference>
<dbReference type="RefSeq" id="WP_344742103.1">
    <property type="nucleotide sequence ID" value="NZ_BAABAY010000007.1"/>
</dbReference>
<reference evidence="2 3" key="1">
    <citation type="submission" date="2024-02" db="EMBL/GenBank/DDBJ databases">
        <title>A Gaetbulibacter species isolated from tidal flats and genomic insights of their niches.</title>
        <authorList>
            <person name="Ye Y."/>
        </authorList>
    </citation>
    <scope>NUCLEOTIDE SEQUENCE [LARGE SCALE GENOMIC DNA]</scope>
    <source>
        <strain evidence="2 3">KYW382</strain>
    </source>
</reference>
<accession>A0ABW7N4P1</accession>
<gene>
    <name evidence="2" type="ORF">V8G58_13095</name>
</gene>
<sequence>MNNSCLFVYGSLLRNQSNDMARFLRAHSDYLGEGYFQGKLFNVSWFPGAVLSDRESDLVYGHVFRLKNENKVFSVLDDYEGIGEAYEKPHLFKKVLVSVILDRITELPCWVYLYNLSVDGLQQITSGNYLEFKK</sequence>
<keyword evidence="3" id="KW-1185">Reference proteome</keyword>
<comment type="caution">
    <text evidence="2">The sequence shown here is derived from an EMBL/GenBank/DDBJ whole genome shotgun (WGS) entry which is preliminary data.</text>
</comment>
<organism evidence="2 3">
    <name type="scientific">Gaetbulibacter aestuarii</name>
    <dbReference type="NCBI Taxonomy" id="1502358"/>
    <lineage>
        <taxon>Bacteria</taxon>
        <taxon>Pseudomonadati</taxon>
        <taxon>Bacteroidota</taxon>
        <taxon>Flavobacteriia</taxon>
        <taxon>Flavobacteriales</taxon>
        <taxon>Flavobacteriaceae</taxon>
        <taxon>Gaetbulibacter</taxon>
    </lineage>
</organism>
<dbReference type="InterPro" id="IPR009288">
    <property type="entry name" value="AIG2-like_dom"/>
</dbReference>
<proteinExistence type="predicted"/>
<evidence type="ECO:0000313" key="3">
    <source>
        <dbReference type="Proteomes" id="UP001610100"/>
    </source>
</evidence>
<evidence type="ECO:0000259" key="1">
    <source>
        <dbReference type="Pfam" id="PF06094"/>
    </source>
</evidence>